<proteinExistence type="predicted"/>
<dbReference type="CDD" id="cd01097">
    <property type="entry name" value="Tetrahydromethanopterin_reductase"/>
    <property type="match status" value="1"/>
</dbReference>
<dbReference type="InterPro" id="IPR036661">
    <property type="entry name" value="Luciferase-like_sf"/>
</dbReference>
<keyword evidence="1 3" id="KW-0560">Oxidoreductase</keyword>
<dbReference type="Gene3D" id="3.20.20.30">
    <property type="entry name" value="Luciferase-like domain"/>
    <property type="match status" value="1"/>
</dbReference>
<dbReference type="InterPro" id="IPR011251">
    <property type="entry name" value="Luciferase-like_dom"/>
</dbReference>
<name>A0A4Q7J4V4_9PSEU</name>
<evidence type="ECO:0000259" key="2">
    <source>
        <dbReference type="Pfam" id="PF00296"/>
    </source>
</evidence>
<dbReference type="OrthoDB" id="7054907at2"/>
<dbReference type="PANTHER" id="PTHR43244:SF1">
    <property type="entry name" value="5,10-METHYLENETETRAHYDROMETHANOPTERIN REDUCTASE"/>
    <property type="match status" value="1"/>
</dbReference>
<accession>A0A4Q7J4V4</accession>
<dbReference type="EMBL" id="SFCC01000008">
    <property type="protein sequence ID" value="RZQ62600.1"/>
    <property type="molecule type" value="Genomic_DNA"/>
</dbReference>
<evidence type="ECO:0000313" key="4">
    <source>
        <dbReference type="Proteomes" id="UP000292003"/>
    </source>
</evidence>
<comment type="caution">
    <text evidence="3">The sequence shown here is derived from an EMBL/GenBank/DDBJ whole genome shotgun (WGS) entry which is preliminary data.</text>
</comment>
<dbReference type="GO" id="GO:0016705">
    <property type="term" value="F:oxidoreductase activity, acting on paired donors, with incorporation or reduction of molecular oxygen"/>
    <property type="evidence" value="ECO:0007669"/>
    <property type="project" value="InterPro"/>
</dbReference>
<reference evidence="3 4" key="1">
    <citation type="submission" date="2019-02" db="EMBL/GenBank/DDBJ databases">
        <title>Draft genome sequence of Amycolatopsis sp. 8-3EHSu isolated from roots of Suaeda maritima.</title>
        <authorList>
            <person name="Duangmal K."/>
            <person name="Chantavorakit T."/>
        </authorList>
    </citation>
    <scope>NUCLEOTIDE SEQUENCE [LARGE SCALE GENOMIC DNA]</scope>
    <source>
        <strain evidence="3 4">8-3EHSu</strain>
    </source>
</reference>
<evidence type="ECO:0000256" key="1">
    <source>
        <dbReference type="ARBA" id="ARBA00023002"/>
    </source>
</evidence>
<protein>
    <submittedName>
        <fullName evidence="3">TIGR03564 family F420-dependent LLM class oxidoreductase</fullName>
        <ecNumber evidence="3">1.-.-.-</ecNumber>
    </submittedName>
</protein>
<sequence length="285" mass="29964">MRIGPLINPAATAADMVDAIEAAERAGFPTAWTNQAPGQWDPLAVLAASRTPLDVGTSVVPTQPRHPVVLATEARTVQSLIGGRLSLGIGPSHAWYISDQLGLPYDKPARHTREYLRILGPLLRGEPVKHQGEEYTVDTQLAIKGEAPDLLLAATGPVMIKIAAEMTDGLIATWVRPDLVDSYLVPRLGPGRRVMVGAMISVTDDPDGVRAWAAEAFAGTEDMPAYRAVLDRGGLSGPADAVIAGDEATVAAEVARFRDAGVTDLGFVPLGSPAEQERTAAVLAG</sequence>
<dbReference type="PANTHER" id="PTHR43244">
    <property type="match status" value="1"/>
</dbReference>
<evidence type="ECO:0000313" key="3">
    <source>
        <dbReference type="EMBL" id="RZQ62600.1"/>
    </source>
</evidence>
<dbReference type="NCBIfam" id="TIGR03564">
    <property type="entry name" value="F420_MSMEG_4879"/>
    <property type="match status" value="1"/>
</dbReference>
<dbReference type="Proteomes" id="UP000292003">
    <property type="component" value="Unassembled WGS sequence"/>
</dbReference>
<dbReference type="EC" id="1.-.-.-" evidence="3"/>
<dbReference type="InterPro" id="IPR019910">
    <property type="entry name" value="Lucif-like_OxRdtase_MSMEG_4879"/>
</dbReference>
<dbReference type="InterPro" id="IPR050564">
    <property type="entry name" value="F420-G6PD/mer"/>
</dbReference>
<organism evidence="3 4">
    <name type="scientific">Amycolatopsis suaedae</name>
    <dbReference type="NCBI Taxonomy" id="2510978"/>
    <lineage>
        <taxon>Bacteria</taxon>
        <taxon>Bacillati</taxon>
        <taxon>Actinomycetota</taxon>
        <taxon>Actinomycetes</taxon>
        <taxon>Pseudonocardiales</taxon>
        <taxon>Pseudonocardiaceae</taxon>
        <taxon>Amycolatopsis</taxon>
    </lineage>
</organism>
<dbReference type="RefSeq" id="WP_130476338.1">
    <property type="nucleotide sequence ID" value="NZ_SFCC01000008.1"/>
</dbReference>
<gene>
    <name evidence="3" type="ORF">EWH70_16645</name>
</gene>
<dbReference type="SUPFAM" id="SSF51679">
    <property type="entry name" value="Bacterial luciferase-like"/>
    <property type="match status" value="1"/>
</dbReference>
<feature type="domain" description="Luciferase-like" evidence="2">
    <location>
        <begin position="8"/>
        <end position="264"/>
    </location>
</feature>
<dbReference type="AlphaFoldDB" id="A0A4Q7J4V4"/>
<dbReference type="Pfam" id="PF00296">
    <property type="entry name" value="Bac_luciferase"/>
    <property type="match status" value="1"/>
</dbReference>
<keyword evidence="4" id="KW-1185">Reference proteome</keyword>